<dbReference type="GO" id="GO:0005524">
    <property type="term" value="F:ATP binding"/>
    <property type="evidence" value="ECO:0007669"/>
    <property type="project" value="UniProtKB-KW"/>
</dbReference>
<dbReference type="InterPro" id="IPR036640">
    <property type="entry name" value="ABC1_TM_sf"/>
</dbReference>
<dbReference type="SMART" id="SM00382">
    <property type="entry name" value="AAA"/>
    <property type="match status" value="1"/>
</dbReference>
<evidence type="ECO:0000256" key="2">
    <source>
        <dbReference type="ARBA" id="ARBA00022692"/>
    </source>
</evidence>
<dbReference type="SUPFAM" id="SSF52540">
    <property type="entry name" value="P-loop containing nucleoside triphosphate hydrolases"/>
    <property type="match status" value="1"/>
</dbReference>
<keyword evidence="6 7" id="KW-0472">Membrane</keyword>
<dbReference type="InterPro" id="IPR003593">
    <property type="entry name" value="AAA+_ATPase"/>
</dbReference>
<keyword evidence="4" id="KW-0067">ATP-binding</keyword>
<feature type="transmembrane region" description="Helical" evidence="7">
    <location>
        <begin position="80"/>
        <end position="98"/>
    </location>
</feature>
<dbReference type="GO" id="GO:0005886">
    <property type="term" value="C:plasma membrane"/>
    <property type="evidence" value="ECO:0007669"/>
    <property type="project" value="UniProtKB-SubCell"/>
</dbReference>
<dbReference type="PANTHER" id="PTHR24221:SF503">
    <property type="entry name" value="MITOCHONDRIAL POTASSIUM CHANNEL ATP-BINDING SUBUNIT"/>
    <property type="match status" value="1"/>
</dbReference>
<gene>
    <name evidence="10" type="ORF">A3C16_01755</name>
</gene>
<evidence type="ECO:0000313" key="10">
    <source>
        <dbReference type="EMBL" id="OHA03151.1"/>
    </source>
</evidence>
<keyword evidence="2 7" id="KW-0812">Transmembrane</keyword>
<feature type="transmembrane region" description="Helical" evidence="7">
    <location>
        <begin position="186"/>
        <end position="202"/>
    </location>
</feature>
<feature type="transmembrane region" description="Helical" evidence="7">
    <location>
        <begin position="47"/>
        <end position="68"/>
    </location>
</feature>
<dbReference type="InterPro" id="IPR003439">
    <property type="entry name" value="ABC_transporter-like_ATP-bd"/>
</dbReference>
<dbReference type="Proteomes" id="UP000177811">
    <property type="component" value="Unassembled WGS sequence"/>
</dbReference>
<dbReference type="Pfam" id="PF00005">
    <property type="entry name" value="ABC_tran"/>
    <property type="match status" value="1"/>
</dbReference>
<evidence type="ECO:0000259" key="9">
    <source>
        <dbReference type="PROSITE" id="PS50929"/>
    </source>
</evidence>
<dbReference type="Pfam" id="PF00664">
    <property type="entry name" value="ABC_membrane"/>
    <property type="match status" value="1"/>
</dbReference>
<accession>A0A1G2KXI3</accession>
<dbReference type="PROSITE" id="PS00211">
    <property type="entry name" value="ABC_TRANSPORTER_1"/>
    <property type="match status" value="1"/>
</dbReference>
<dbReference type="InterPro" id="IPR011527">
    <property type="entry name" value="ABC1_TM_dom"/>
</dbReference>
<evidence type="ECO:0000256" key="4">
    <source>
        <dbReference type="ARBA" id="ARBA00022840"/>
    </source>
</evidence>
<sequence length="629" mass="70889">MIDPEEERAVPRSWGDYVKEMKEAGRVYWWLWRELATADGKKRLRQVMVTLFLMTVLHSIQPWLVTFIYDGLVAHTAGRIILGLAGYLAISAVFTRFVDYYHGVSREWFLGINWRRLNERIAELFFEKSMGQHVQESSRLSVSNIDKGRWRVLDIQAMIFFEGSNTLLSILVSFACLWVISPVAGAIMTSVIICYIIWMFFLNQRVMEVCLPIDKESRALNRYTYERLEKIERVKVSDRCAEELAYMNERFDDVMARDRGFWIWFIKMATIRGVMNSVGLVAIMAYGAWLVWSGQWSIGLLYPLYSWSNQVSENIWRIGHIEHQLNWNMPAVKSLIDALSIAPDVKDAPNAITLRAEDGVHIVFDNVSHAYPKGGKEEGADGGDPASSVLRRVHFEIAPGEKVALIGASGAGKTTVMRLLLRFMDPDKGRIIINGTDLRAIKLGSWMRTLGYIPQQAQILDGTVRYNLTYALSPEERAAIGDNELWEVMRSLKIDFGPRLAQGLETRVGRNGIKLSGGEAQRLMIGAAAIKKPPFMLIDEATSSLDSTTERAVQAGLEKVLAGGTGALVIAHRLSTVRDLCTKFVVLRPVTEMNGDHSQVEAIGGSFEELFEDSPTFRRLARDQGIVLS</sequence>
<comment type="subcellular location">
    <subcellularLocation>
        <location evidence="1">Cell membrane</location>
        <topology evidence="1">Multi-pass membrane protein</topology>
    </subcellularLocation>
</comment>
<evidence type="ECO:0000256" key="6">
    <source>
        <dbReference type="ARBA" id="ARBA00023136"/>
    </source>
</evidence>
<name>A0A1G2KXI3_9BACT</name>
<dbReference type="AlphaFoldDB" id="A0A1G2KXI3"/>
<evidence type="ECO:0000259" key="8">
    <source>
        <dbReference type="PROSITE" id="PS50893"/>
    </source>
</evidence>
<dbReference type="InterPro" id="IPR017871">
    <property type="entry name" value="ABC_transporter-like_CS"/>
</dbReference>
<evidence type="ECO:0008006" key="12">
    <source>
        <dbReference type="Google" id="ProtNLM"/>
    </source>
</evidence>
<feature type="transmembrane region" description="Helical" evidence="7">
    <location>
        <begin position="157"/>
        <end position="180"/>
    </location>
</feature>
<evidence type="ECO:0000256" key="3">
    <source>
        <dbReference type="ARBA" id="ARBA00022741"/>
    </source>
</evidence>
<feature type="transmembrane region" description="Helical" evidence="7">
    <location>
        <begin position="273"/>
        <end position="292"/>
    </location>
</feature>
<organism evidence="10 11">
    <name type="scientific">Candidatus Sungbacteria bacterium RIFCSPHIGHO2_02_FULL_51_29</name>
    <dbReference type="NCBI Taxonomy" id="1802273"/>
    <lineage>
        <taxon>Bacteria</taxon>
        <taxon>Candidatus Sungiibacteriota</taxon>
    </lineage>
</organism>
<protein>
    <recommendedName>
        <fullName evidence="12">ABC transporter domain-containing protein</fullName>
    </recommendedName>
</protein>
<evidence type="ECO:0000256" key="7">
    <source>
        <dbReference type="SAM" id="Phobius"/>
    </source>
</evidence>
<keyword evidence="3" id="KW-0547">Nucleotide-binding</keyword>
<feature type="domain" description="ABC transmembrane type-1" evidence="9">
    <location>
        <begin position="47"/>
        <end position="319"/>
    </location>
</feature>
<dbReference type="GO" id="GO:0140359">
    <property type="term" value="F:ABC-type transporter activity"/>
    <property type="evidence" value="ECO:0007669"/>
    <property type="project" value="InterPro"/>
</dbReference>
<feature type="domain" description="ABC transporter" evidence="8">
    <location>
        <begin position="362"/>
        <end position="623"/>
    </location>
</feature>
<keyword evidence="5 7" id="KW-1133">Transmembrane helix</keyword>
<evidence type="ECO:0000256" key="1">
    <source>
        <dbReference type="ARBA" id="ARBA00004651"/>
    </source>
</evidence>
<dbReference type="PROSITE" id="PS50929">
    <property type="entry name" value="ABC_TM1F"/>
    <property type="match status" value="1"/>
</dbReference>
<dbReference type="SUPFAM" id="SSF90123">
    <property type="entry name" value="ABC transporter transmembrane region"/>
    <property type="match status" value="1"/>
</dbReference>
<dbReference type="InterPro" id="IPR027417">
    <property type="entry name" value="P-loop_NTPase"/>
</dbReference>
<dbReference type="GO" id="GO:0016887">
    <property type="term" value="F:ATP hydrolysis activity"/>
    <property type="evidence" value="ECO:0007669"/>
    <property type="project" value="InterPro"/>
</dbReference>
<dbReference type="PROSITE" id="PS50893">
    <property type="entry name" value="ABC_TRANSPORTER_2"/>
    <property type="match status" value="1"/>
</dbReference>
<dbReference type="PANTHER" id="PTHR24221">
    <property type="entry name" value="ATP-BINDING CASSETTE SUB-FAMILY B"/>
    <property type="match status" value="1"/>
</dbReference>
<proteinExistence type="predicted"/>
<dbReference type="Gene3D" id="3.40.50.300">
    <property type="entry name" value="P-loop containing nucleotide triphosphate hydrolases"/>
    <property type="match status" value="1"/>
</dbReference>
<dbReference type="InterPro" id="IPR039421">
    <property type="entry name" value="Type_1_exporter"/>
</dbReference>
<reference evidence="10 11" key="1">
    <citation type="journal article" date="2016" name="Nat. Commun.">
        <title>Thousands of microbial genomes shed light on interconnected biogeochemical processes in an aquifer system.</title>
        <authorList>
            <person name="Anantharaman K."/>
            <person name="Brown C.T."/>
            <person name="Hug L.A."/>
            <person name="Sharon I."/>
            <person name="Castelle C.J."/>
            <person name="Probst A.J."/>
            <person name="Thomas B.C."/>
            <person name="Singh A."/>
            <person name="Wilkins M.J."/>
            <person name="Karaoz U."/>
            <person name="Brodie E.L."/>
            <person name="Williams K.H."/>
            <person name="Hubbard S.S."/>
            <person name="Banfield J.F."/>
        </authorList>
    </citation>
    <scope>NUCLEOTIDE SEQUENCE [LARGE SCALE GENOMIC DNA]</scope>
</reference>
<comment type="caution">
    <text evidence="10">The sequence shown here is derived from an EMBL/GenBank/DDBJ whole genome shotgun (WGS) entry which is preliminary data.</text>
</comment>
<evidence type="ECO:0000256" key="5">
    <source>
        <dbReference type="ARBA" id="ARBA00022989"/>
    </source>
</evidence>
<evidence type="ECO:0000313" key="11">
    <source>
        <dbReference type="Proteomes" id="UP000177811"/>
    </source>
</evidence>
<dbReference type="EMBL" id="MHQL01000020">
    <property type="protein sequence ID" value="OHA03151.1"/>
    <property type="molecule type" value="Genomic_DNA"/>
</dbReference>
<dbReference type="Gene3D" id="1.20.1560.10">
    <property type="entry name" value="ABC transporter type 1, transmembrane domain"/>
    <property type="match status" value="1"/>
</dbReference>